<feature type="transmembrane region" description="Helical" evidence="5">
    <location>
        <begin position="163"/>
        <end position="182"/>
    </location>
</feature>
<feature type="transmembrane region" description="Helical" evidence="5">
    <location>
        <begin position="224"/>
        <end position="243"/>
    </location>
</feature>
<dbReference type="Gene3D" id="1.20.1250.20">
    <property type="entry name" value="MFS general substrate transporter like domains"/>
    <property type="match status" value="1"/>
</dbReference>
<evidence type="ECO:0000256" key="2">
    <source>
        <dbReference type="ARBA" id="ARBA00022692"/>
    </source>
</evidence>
<keyword evidence="3 5" id="KW-1133">Transmembrane helix</keyword>
<dbReference type="InterPro" id="IPR005828">
    <property type="entry name" value="MFS_sugar_transport-like"/>
</dbReference>
<keyword evidence="4 5" id="KW-0472">Membrane</keyword>
<dbReference type="EMBL" id="JARBDR010000917">
    <property type="protein sequence ID" value="KAJ8303501.1"/>
    <property type="molecule type" value="Genomic_DNA"/>
</dbReference>
<accession>A0ABQ9EDS6</accession>
<sequence>MLFNDIILNIGDFGPYQKRLVFFLAVNVVMHGLQTMSTVFTMADKRHRCKISPEFFEINNVSMYDYGTGFDTSYIDIGKVNATNVIVGECKITLVHKENNKTRDIDCTSWIYEDSPETIISKFDLVCSRTHMKSHAKMAYLGGFLLASCTCGIGGDLFGRKPVLLFTVILTILSYVSLAWSPNILSFAIIRFVAGYSTMAYFNIALIIGLELVGPRKRIYVNSLLMFAFCVGEVALCGVAYLAKDWKTIQIVISVPALISVITMIITPESPRWLLSKGKEKEVLKILEKISKSNKRTLPQVSLEVEKFQSGKILSSLSLIFRSKTLLLRLVILTFGWYVHMNIIPCAGNLIYF</sequence>
<evidence type="ECO:0000256" key="3">
    <source>
        <dbReference type="ARBA" id="ARBA00022989"/>
    </source>
</evidence>
<feature type="transmembrane region" description="Helical" evidence="5">
    <location>
        <begin position="20"/>
        <end position="43"/>
    </location>
</feature>
<evidence type="ECO:0000256" key="4">
    <source>
        <dbReference type="ARBA" id="ARBA00023136"/>
    </source>
</evidence>
<dbReference type="InterPro" id="IPR036259">
    <property type="entry name" value="MFS_trans_sf"/>
</dbReference>
<dbReference type="Pfam" id="PF00083">
    <property type="entry name" value="Sugar_tr"/>
    <property type="match status" value="1"/>
</dbReference>
<evidence type="ECO:0000313" key="7">
    <source>
        <dbReference type="EMBL" id="KAJ8303501.1"/>
    </source>
</evidence>
<dbReference type="PANTHER" id="PTHR24064">
    <property type="entry name" value="SOLUTE CARRIER FAMILY 22 MEMBER"/>
    <property type="match status" value="1"/>
</dbReference>
<dbReference type="Proteomes" id="UP001217089">
    <property type="component" value="Unassembled WGS sequence"/>
</dbReference>
<name>A0ABQ9EDS6_TEGGR</name>
<evidence type="ECO:0000313" key="8">
    <source>
        <dbReference type="Proteomes" id="UP001217089"/>
    </source>
</evidence>
<dbReference type="SUPFAM" id="SSF103473">
    <property type="entry name" value="MFS general substrate transporter"/>
    <property type="match status" value="1"/>
</dbReference>
<dbReference type="InterPro" id="IPR020846">
    <property type="entry name" value="MFS_dom"/>
</dbReference>
<keyword evidence="2 5" id="KW-0812">Transmembrane</keyword>
<feature type="domain" description="Major facilitator superfamily (MFS) profile" evidence="6">
    <location>
        <begin position="57"/>
        <end position="353"/>
    </location>
</feature>
<comment type="subcellular location">
    <subcellularLocation>
        <location evidence="1">Membrane</location>
        <topology evidence="1">Multi-pass membrane protein</topology>
    </subcellularLocation>
</comment>
<comment type="caution">
    <text evidence="7">The sequence shown here is derived from an EMBL/GenBank/DDBJ whole genome shotgun (WGS) entry which is preliminary data.</text>
</comment>
<dbReference type="PROSITE" id="PS50850">
    <property type="entry name" value="MFS"/>
    <property type="match status" value="1"/>
</dbReference>
<gene>
    <name evidence="7" type="ORF">KUTeg_019897</name>
</gene>
<proteinExistence type="predicted"/>
<organism evidence="7 8">
    <name type="scientific">Tegillarca granosa</name>
    <name type="common">Malaysian cockle</name>
    <name type="synonym">Anadara granosa</name>
    <dbReference type="NCBI Taxonomy" id="220873"/>
    <lineage>
        <taxon>Eukaryota</taxon>
        <taxon>Metazoa</taxon>
        <taxon>Spiralia</taxon>
        <taxon>Lophotrochozoa</taxon>
        <taxon>Mollusca</taxon>
        <taxon>Bivalvia</taxon>
        <taxon>Autobranchia</taxon>
        <taxon>Pteriomorphia</taxon>
        <taxon>Arcoida</taxon>
        <taxon>Arcoidea</taxon>
        <taxon>Arcidae</taxon>
        <taxon>Tegillarca</taxon>
    </lineage>
</organism>
<keyword evidence="8" id="KW-1185">Reference proteome</keyword>
<feature type="transmembrane region" description="Helical" evidence="5">
    <location>
        <begin position="188"/>
        <end position="212"/>
    </location>
</feature>
<evidence type="ECO:0000256" key="5">
    <source>
        <dbReference type="SAM" id="Phobius"/>
    </source>
</evidence>
<evidence type="ECO:0000259" key="6">
    <source>
        <dbReference type="PROSITE" id="PS50850"/>
    </source>
</evidence>
<feature type="transmembrane region" description="Helical" evidence="5">
    <location>
        <begin position="326"/>
        <end position="352"/>
    </location>
</feature>
<feature type="transmembrane region" description="Helical" evidence="5">
    <location>
        <begin position="249"/>
        <end position="267"/>
    </location>
</feature>
<protein>
    <recommendedName>
        <fullName evidence="6">Major facilitator superfamily (MFS) profile domain-containing protein</fullName>
    </recommendedName>
</protein>
<reference evidence="7 8" key="1">
    <citation type="submission" date="2022-12" db="EMBL/GenBank/DDBJ databases">
        <title>Chromosome-level genome of Tegillarca granosa.</title>
        <authorList>
            <person name="Kim J."/>
        </authorList>
    </citation>
    <scope>NUCLEOTIDE SEQUENCE [LARGE SCALE GENOMIC DNA]</scope>
    <source>
        <strain evidence="7">Teg-2019</strain>
        <tissue evidence="7">Adductor muscle</tissue>
    </source>
</reference>
<evidence type="ECO:0000256" key="1">
    <source>
        <dbReference type="ARBA" id="ARBA00004141"/>
    </source>
</evidence>